<accession>A0A7I9V663</accession>
<comment type="caution">
    <text evidence="2">The sequence shown here is derived from an EMBL/GenBank/DDBJ whole genome shotgun (WGS) entry which is preliminary data.</text>
</comment>
<dbReference type="PANTHER" id="PTHR36302">
    <property type="entry name" value="BLR7088 PROTEIN"/>
    <property type="match status" value="1"/>
</dbReference>
<sequence length="173" mass="17647">MARRHILRSAGLTAFAAAAVASTALLGACGTDSTDATTSEADAISVGQPWVKAADSGMTAAFGVLANSSGSDVRLVSASSDVAESVEPHEVVTEGDTTTMRAKAGGFVIPAKGSLTLDPGGEHLMFMGLKKPVKAGDTVTITVRFADGSTTRIDAIARDFDGNQENYTPSTHS</sequence>
<dbReference type="EMBL" id="BJOV01000003">
    <property type="protein sequence ID" value="GEE00875.1"/>
    <property type="molecule type" value="Genomic_DNA"/>
</dbReference>
<keyword evidence="1" id="KW-0732">Signal</keyword>
<keyword evidence="3" id="KW-1185">Reference proteome</keyword>
<reference evidence="3" key="1">
    <citation type="submission" date="2019-06" db="EMBL/GenBank/DDBJ databases">
        <title>Gordonia isolated from sludge of a wastewater treatment plant.</title>
        <authorList>
            <person name="Tamura T."/>
            <person name="Aoyama K."/>
            <person name="Kang Y."/>
            <person name="Saito S."/>
            <person name="Akiyama N."/>
            <person name="Yazawa K."/>
            <person name="Gonoi T."/>
            <person name="Mikami Y."/>
        </authorList>
    </citation>
    <scope>NUCLEOTIDE SEQUENCE [LARGE SCALE GENOMIC DNA]</scope>
    <source>
        <strain evidence="3">NBRC 107696</strain>
    </source>
</reference>
<dbReference type="Pfam" id="PF04314">
    <property type="entry name" value="PCuAC"/>
    <property type="match status" value="1"/>
</dbReference>
<dbReference type="Gene3D" id="2.60.40.1890">
    <property type="entry name" value="PCu(A)C copper chaperone"/>
    <property type="match status" value="1"/>
</dbReference>
<evidence type="ECO:0000313" key="3">
    <source>
        <dbReference type="Proteomes" id="UP000444960"/>
    </source>
</evidence>
<dbReference type="InterPro" id="IPR007410">
    <property type="entry name" value="LpqE-like"/>
</dbReference>
<evidence type="ECO:0008006" key="4">
    <source>
        <dbReference type="Google" id="ProtNLM"/>
    </source>
</evidence>
<gene>
    <name evidence="2" type="ORF">nbrc107696_13210</name>
</gene>
<feature type="signal peptide" evidence="1">
    <location>
        <begin position="1"/>
        <end position="27"/>
    </location>
</feature>
<evidence type="ECO:0000256" key="1">
    <source>
        <dbReference type="SAM" id="SignalP"/>
    </source>
</evidence>
<dbReference type="SUPFAM" id="SSF110087">
    <property type="entry name" value="DR1885-like metal-binding protein"/>
    <property type="match status" value="1"/>
</dbReference>
<feature type="chain" id="PRO_5038474285" description="Lipoprotein" evidence="1">
    <location>
        <begin position="28"/>
        <end position="173"/>
    </location>
</feature>
<dbReference type="InterPro" id="IPR058248">
    <property type="entry name" value="Lxx211020-like"/>
</dbReference>
<dbReference type="PANTHER" id="PTHR36302:SF1">
    <property type="entry name" value="COPPER CHAPERONE PCU(A)C"/>
    <property type="match status" value="1"/>
</dbReference>
<protein>
    <recommendedName>
        <fullName evidence="4">Lipoprotein</fullName>
    </recommendedName>
</protein>
<proteinExistence type="predicted"/>
<dbReference type="OrthoDB" id="9796962at2"/>
<evidence type="ECO:0000313" key="2">
    <source>
        <dbReference type="EMBL" id="GEE00875.1"/>
    </source>
</evidence>
<organism evidence="2 3">
    <name type="scientific">Gordonia spumicola</name>
    <dbReference type="NCBI Taxonomy" id="589161"/>
    <lineage>
        <taxon>Bacteria</taxon>
        <taxon>Bacillati</taxon>
        <taxon>Actinomycetota</taxon>
        <taxon>Actinomycetes</taxon>
        <taxon>Mycobacteriales</taxon>
        <taxon>Gordoniaceae</taxon>
        <taxon>Gordonia</taxon>
    </lineage>
</organism>
<dbReference type="RefSeq" id="WP_161894752.1">
    <property type="nucleotide sequence ID" value="NZ_BJOV01000003.1"/>
</dbReference>
<dbReference type="PROSITE" id="PS51257">
    <property type="entry name" value="PROKAR_LIPOPROTEIN"/>
    <property type="match status" value="1"/>
</dbReference>
<dbReference type="AlphaFoldDB" id="A0A7I9V663"/>
<dbReference type="Proteomes" id="UP000444960">
    <property type="component" value="Unassembled WGS sequence"/>
</dbReference>
<name>A0A7I9V663_9ACTN</name>
<dbReference type="InterPro" id="IPR036182">
    <property type="entry name" value="PCuAC_sf"/>
</dbReference>